<feature type="region of interest" description="Disordered" evidence="4">
    <location>
        <begin position="237"/>
        <end position="273"/>
    </location>
</feature>
<evidence type="ECO:0000313" key="7">
    <source>
        <dbReference type="Proteomes" id="UP000595895"/>
    </source>
</evidence>
<evidence type="ECO:0000256" key="4">
    <source>
        <dbReference type="SAM" id="MobiDB-lite"/>
    </source>
</evidence>
<sequence>MVSLQGVTRTFVVPDAPPLEILTGVDLQVQAGEHVAIVGRSGTGKSTLLNILGLLDRPTSGRYSLDGTDTENLGEARRARLRGQTFGFVFQSFNLIDGLSTTENVAAPLLYDHSTSFWRRTSRAESLLEAVGLGERKGMPVGRLSGGEQQRVAIARALARDPKVILADEPTGALDVETGSSVMGLLEERCSRSGAALVVITHDLAVAARAHTQYRLEHGVLTPIKVTHRVEGSLDEFGEVQRSRPDQPDAGTDWEPGAWPAQRLSDTQLGVQA</sequence>
<accession>A0A7T7S2R0</accession>
<dbReference type="Pfam" id="PF00005">
    <property type="entry name" value="ABC_tran"/>
    <property type="match status" value="1"/>
</dbReference>
<dbReference type="GO" id="GO:0005524">
    <property type="term" value="F:ATP binding"/>
    <property type="evidence" value="ECO:0007669"/>
    <property type="project" value="UniProtKB-KW"/>
</dbReference>
<organism evidence="6 7">
    <name type="scientific">Actinomyces weissii</name>
    <dbReference type="NCBI Taxonomy" id="675090"/>
    <lineage>
        <taxon>Bacteria</taxon>
        <taxon>Bacillati</taxon>
        <taxon>Actinomycetota</taxon>
        <taxon>Actinomycetes</taxon>
        <taxon>Actinomycetales</taxon>
        <taxon>Actinomycetaceae</taxon>
        <taxon>Actinomyces</taxon>
    </lineage>
</organism>
<dbReference type="PANTHER" id="PTHR24220">
    <property type="entry name" value="IMPORT ATP-BINDING PROTEIN"/>
    <property type="match status" value="1"/>
</dbReference>
<dbReference type="SMART" id="SM00382">
    <property type="entry name" value="AAA"/>
    <property type="match status" value="1"/>
</dbReference>
<dbReference type="Proteomes" id="UP000595895">
    <property type="component" value="Chromosome"/>
</dbReference>
<evidence type="ECO:0000256" key="2">
    <source>
        <dbReference type="ARBA" id="ARBA00022741"/>
    </source>
</evidence>
<keyword evidence="2" id="KW-0547">Nucleotide-binding</keyword>
<dbReference type="PROSITE" id="PS00211">
    <property type="entry name" value="ABC_TRANSPORTER_1"/>
    <property type="match status" value="1"/>
</dbReference>
<dbReference type="SUPFAM" id="SSF52540">
    <property type="entry name" value="P-loop containing nucleoside triphosphate hydrolases"/>
    <property type="match status" value="1"/>
</dbReference>
<feature type="domain" description="ABC transporter" evidence="5">
    <location>
        <begin position="2"/>
        <end position="250"/>
    </location>
</feature>
<evidence type="ECO:0000256" key="1">
    <source>
        <dbReference type="ARBA" id="ARBA00022448"/>
    </source>
</evidence>
<evidence type="ECO:0000313" key="6">
    <source>
        <dbReference type="EMBL" id="QQM68296.1"/>
    </source>
</evidence>
<dbReference type="CDD" id="cd03255">
    <property type="entry name" value="ABC_MJ0796_LolCDE_FtsE"/>
    <property type="match status" value="1"/>
</dbReference>
<dbReference type="AlphaFoldDB" id="A0A7T7S2R0"/>
<dbReference type="PANTHER" id="PTHR24220:SF648">
    <property type="entry name" value="ABC TRANSPORTER ATP-BINDING PROTEIN YTRE"/>
    <property type="match status" value="1"/>
</dbReference>
<feature type="compositionally biased region" description="Polar residues" evidence="4">
    <location>
        <begin position="264"/>
        <end position="273"/>
    </location>
</feature>
<protein>
    <submittedName>
        <fullName evidence="6">ABC transporter ATP-binding protein</fullName>
    </submittedName>
</protein>
<keyword evidence="7" id="KW-1185">Reference proteome</keyword>
<dbReference type="RefSeq" id="WP_200278025.1">
    <property type="nucleotide sequence ID" value="NZ_CP066802.1"/>
</dbReference>
<evidence type="ECO:0000256" key="3">
    <source>
        <dbReference type="ARBA" id="ARBA00022840"/>
    </source>
</evidence>
<dbReference type="KEGG" id="awe:JG540_03075"/>
<keyword evidence="1" id="KW-0813">Transport</keyword>
<dbReference type="EMBL" id="CP066802">
    <property type="protein sequence ID" value="QQM68296.1"/>
    <property type="molecule type" value="Genomic_DNA"/>
</dbReference>
<dbReference type="InterPro" id="IPR003593">
    <property type="entry name" value="AAA+_ATPase"/>
</dbReference>
<keyword evidence="3 6" id="KW-0067">ATP-binding</keyword>
<dbReference type="InterPro" id="IPR027417">
    <property type="entry name" value="P-loop_NTPase"/>
</dbReference>
<name>A0A7T7S2R0_9ACTO</name>
<dbReference type="InterPro" id="IPR017911">
    <property type="entry name" value="MacB-like_ATP-bd"/>
</dbReference>
<dbReference type="InterPro" id="IPR015854">
    <property type="entry name" value="ABC_transpr_LolD-like"/>
</dbReference>
<dbReference type="PROSITE" id="PS50893">
    <property type="entry name" value="ABC_TRANSPORTER_2"/>
    <property type="match status" value="1"/>
</dbReference>
<dbReference type="InterPro" id="IPR017871">
    <property type="entry name" value="ABC_transporter-like_CS"/>
</dbReference>
<dbReference type="GO" id="GO:0022857">
    <property type="term" value="F:transmembrane transporter activity"/>
    <property type="evidence" value="ECO:0007669"/>
    <property type="project" value="TreeGrafter"/>
</dbReference>
<gene>
    <name evidence="6" type="ORF">JG540_03075</name>
</gene>
<proteinExistence type="predicted"/>
<evidence type="ECO:0000259" key="5">
    <source>
        <dbReference type="PROSITE" id="PS50893"/>
    </source>
</evidence>
<reference evidence="6 7" key="1">
    <citation type="submission" date="2020-12" db="EMBL/GenBank/DDBJ databases">
        <authorList>
            <person name="Zhou J."/>
        </authorList>
    </citation>
    <scope>NUCLEOTIDE SEQUENCE [LARGE SCALE GENOMIC DNA]</scope>
    <source>
        <strain evidence="6 7">CCUG 61299</strain>
    </source>
</reference>
<dbReference type="InterPro" id="IPR003439">
    <property type="entry name" value="ABC_transporter-like_ATP-bd"/>
</dbReference>
<dbReference type="Gene3D" id="3.40.50.300">
    <property type="entry name" value="P-loop containing nucleotide triphosphate hydrolases"/>
    <property type="match status" value="1"/>
</dbReference>
<dbReference type="GO" id="GO:0016887">
    <property type="term" value="F:ATP hydrolysis activity"/>
    <property type="evidence" value="ECO:0007669"/>
    <property type="project" value="InterPro"/>
</dbReference>
<dbReference type="GO" id="GO:0005886">
    <property type="term" value="C:plasma membrane"/>
    <property type="evidence" value="ECO:0007669"/>
    <property type="project" value="TreeGrafter"/>
</dbReference>